<dbReference type="InterPro" id="IPR051459">
    <property type="entry name" value="Cytochrome_c-type_DH"/>
</dbReference>
<feature type="domain" description="Cytochrome c" evidence="6">
    <location>
        <begin position="171"/>
        <end position="280"/>
    </location>
</feature>
<evidence type="ECO:0000313" key="7">
    <source>
        <dbReference type="EMBL" id="MBB3064584.1"/>
    </source>
</evidence>
<accession>A0A839SS20</accession>
<dbReference type="SUPFAM" id="SSF46626">
    <property type="entry name" value="Cytochrome c"/>
    <property type="match status" value="2"/>
</dbReference>
<proteinExistence type="predicted"/>
<dbReference type="PANTHER" id="PTHR35008">
    <property type="entry name" value="BLL4482 PROTEIN-RELATED"/>
    <property type="match status" value="1"/>
</dbReference>
<protein>
    <submittedName>
        <fullName evidence="7">Mono/diheme cytochrome c family protein</fullName>
    </submittedName>
</protein>
<feature type="signal peptide" evidence="5">
    <location>
        <begin position="1"/>
        <end position="26"/>
    </location>
</feature>
<feature type="chain" id="PRO_5032432867" evidence="5">
    <location>
        <begin position="27"/>
        <end position="282"/>
    </location>
</feature>
<dbReference type="PROSITE" id="PS51007">
    <property type="entry name" value="CYTC"/>
    <property type="match status" value="2"/>
</dbReference>
<evidence type="ECO:0000313" key="8">
    <source>
        <dbReference type="Proteomes" id="UP000581135"/>
    </source>
</evidence>
<evidence type="ECO:0000256" key="5">
    <source>
        <dbReference type="SAM" id="SignalP"/>
    </source>
</evidence>
<keyword evidence="5" id="KW-0732">Signal</keyword>
<keyword evidence="1 4" id="KW-0349">Heme</keyword>
<dbReference type="PANTHER" id="PTHR35008:SF4">
    <property type="entry name" value="BLL4482 PROTEIN"/>
    <property type="match status" value="1"/>
</dbReference>
<dbReference type="RefSeq" id="WP_221205722.1">
    <property type="nucleotide sequence ID" value="NZ_JACHXA010000002.1"/>
</dbReference>
<name>A0A839SS20_9PROT</name>
<comment type="caution">
    <text evidence="7">The sequence shown here is derived from an EMBL/GenBank/DDBJ whole genome shotgun (WGS) entry which is preliminary data.</text>
</comment>
<evidence type="ECO:0000256" key="4">
    <source>
        <dbReference type="PROSITE-ProRule" id="PRU00433"/>
    </source>
</evidence>
<evidence type="ECO:0000259" key="6">
    <source>
        <dbReference type="PROSITE" id="PS51007"/>
    </source>
</evidence>
<dbReference type="InterPro" id="IPR009056">
    <property type="entry name" value="Cyt_c-like_dom"/>
</dbReference>
<keyword evidence="2 4" id="KW-0479">Metal-binding</keyword>
<dbReference type="GO" id="GO:0020037">
    <property type="term" value="F:heme binding"/>
    <property type="evidence" value="ECO:0007669"/>
    <property type="project" value="InterPro"/>
</dbReference>
<evidence type="ECO:0000256" key="1">
    <source>
        <dbReference type="ARBA" id="ARBA00022617"/>
    </source>
</evidence>
<dbReference type="AlphaFoldDB" id="A0A839SS20"/>
<keyword evidence="3 4" id="KW-0408">Iron</keyword>
<dbReference type="GO" id="GO:0046872">
    <property type="term" value="F:metal ion binding"/>
    <property type="evidence" value="ECO:0007669"/>
    <property type="project" value="UniProtKB-KW"/>
</dbReference>
<evidence type="ECO:0000256" key="2">
    <source>
        <dbReference type="ARBA" id="ARBA00022723"/>
    </source>
</evidence>
<dbReference type="Gene3D" id="1.10.760.10">
    <property type="entry name" value="Cytochrome c-like domain"/>
    <property type="match status" value="2"/>
</dbReference>
<dbReference type="InterPro" id="IPR036909">
    <property type="entry name" value="Cyt_c-like_dom_sf"/>
</dbReference>
<organism evidence="7 8">
    <name type="scientific">Limibacillus halophilus</name>
    <dbReference type="NCBI Taxonomy" id="1579333"/>
    <lineage>
        <taxon>Bacteria</taxon>
        <taxon>Pseudomonadati</taxon>
        <taxon>Pseudomonadota</taxon>
        <taxon>Alphaproteobacteria</taxon>
        <taxon>Rhodospirillales</taxon>
        <taxon>Rhodovibrionaceae</taxon>
        <taxon>Limibacillus</taxon>
    </lineage>
</organism>
<keyword evidence="8" id="KW-1185">Reference proteome</keyword>
<dbReference type="Proteomes" id="UP000581135">
    <property type="component" value="Unassembled WGS sequence"/>
</dbReference>
<evidence type="ECO:0000256" key="3">
    <source>
        <dbReference type="ARBA" id="ARBA00023004"/>
    </source>
</evidence>
<gene>
    <name evidence="7" type="ORF">FHR98_000856</name>
</gene>
<dbReference type="GO" id="GO:0009055">
    <property type="term" value="F:electron transfer activity"/>
    <property type="evidence" value="ECO:0007669"/>
    <property type="project" value="InterPro"/>
</dbReference>
<sequence length="282" mass="30015">MWRLVIARAFPAFILSFISLATVVQAQTPFERGRYLVEGVVACGNCHTQQGPAGPVEGMALAGGLDVSGPWGKVISPNITPDPETGIGTWSADEIKRAIRDGLRPDGSLIGPPMPFHFYRSIADEDLDAIVTYLQSVPAIRNETPAPEFAMPLPASYGPPVVSVAKVSRDDLVAYGEYLAGPLGHCMECHSSLDANGMPDPENGLGGGGIPFEGPWGISYAANLTPTGLSGYSDTEIKTIIRTGVRPDGSHLLPPMGVYYYNSVSEEDMNAIVAYLRSLPPK</sequence>
<feature type="domain" description="Cytochrome c" evidence="6">
    <location>
        <begin position="28"/>
        <end position="138"/>
    </location>
</feature>
<dbReference type="EMBL" id="JACHXA010000002">
    <property type="protein sequence ID" value="MBB3064584.1"/>
    <property type="molecule type" value="Genomic_DNA"/>
</dbReference>
<reference evidence="7 8" key="1">
    <citation type="submission" date="2020-08" db="EMBL/GenBank/DDBJ databases">
        <title>Genomic Encyclopedia of Type Strains, Phase III (KMG-III): the genomes of soil and plant-associated and newly described type strains.</title>
        <authorList>
            <person name="Whitman W."/>
        </authorList>
    </citation>
    <scope>NUCLEOTIDE SEQUENCE [LARGE SCALE GENOMIC DNA]</scope>
    <source>
        <strain evidence="7 8">CECT 8803</strain>
    </source>
</reference>